<feature type="non-terminal residue" evidence="2">
    <location>
        <position position="163"/>
    </location>
</feature>
<protein>
    <submittedName>
        <fullName evidence="2">Transcriptional regulator, XRE family</fullName>
    </submittedName>
</protein>
<dbReference type="InterPro" id="IPR059051">
    <property type="entry name" value="MTH_967_PDDEXK"/>
</dbReference>
<gene>
    <name evidence="2" type="ORF">B1A_17691</name>
</gene>
<evidence type="ECO:0000259" key="1">
    <source>
        <dbReference type="Pfam" id="PF26553"/>
    </source>
</evidence>
<comment type="caution">
    <text evidence="2">The sequence shown here is derived from an EMBL/GenBank/DDBJ whole genome shotgun (WGS) entry which is preliminary data.</text>
</comment>
<dbReference type="AlphaFoldDB" id="T1A5Y3"/>
<dbReference type="Pfam" id="PF26553">
    <property type="entry name" value="PDDEXK_19"/>
    <property type="match status" value="1"/>
</dbReference>
<proteinExistence type="predicted"/>
<reference evidence="2" key="1">
    <citation type="submission" date="2013-08" db="EMBL/GenBank/DDBJ databases">
        <authorList>
            <person name="Mendez C."/>
            <person name="Richter M."/>
            <person name="Ferrer M."/>
            <person name="Sanchez J."/>
        </authorList>
    </citation>
    <scope>NUCLEOTIDE SEQUENCE</scope>
</reference>
<reference evidence="2" key="2">
    <citation type="journal article" date="2014" name="ISME J.">
        <title>Microbial stratification in low pH oxic and suboxic macroscopic growths along an acid mine drainage.</title>
        <authorList>
            <person name="Mendez-Garcia C."/>
            <person name="Mesa V."/>
            <person name="Sprenger R.R."/>
            <person name="Richter M."/>
            <person name="Diez M.S."/>
            <person name="Solano J."/>
            <person name="Bargiela R."/>
            <person name="Golyshina O.V."/>
            <person name="Manteca A."/>
            <person name="Ramos J.L."/>
            <person name="Gallego J.R."/>
            <person name="Llorente I."/>
            <person name="Martins Dos Santos V.A."/>
            <person name="Jensen O.N."/>
            <person name="Pelaez A.I."/>
            <person name="Sanchez J."/>
            <person name="Ferrer M."/>
        </authorList>
    </citation>
    <scope>NUCLEOTIDE SEQUENCE</scope>
</reference>
<evidence type="ECO:0000313" key="2">
    <source>
        <dbReference type="EMBL" id="EQD37265.1"/>
    </source>
</evidence>
<organism evidence="2">
    <name type="scientific">mine drainage metagenome</name>
    <dbReference type="NCBI Taxonomy" id="410659"/>
    <lineage>
        <taxon>unclassified sequences</taxon>
        <taxon>metagenomes</taxon>
        <taxon>ecological metagenomes</taxon>
    </lineage>
</organism>
<sequence length="163" mass="18276">MEDYRREIVEFVYRFLVNSEFSVSACNLDGLSSFDLIAKRDTESYIIKVLYNVDPFRIENAMEISRIGKMLGSIALLMGERAGNGFLEEGVVYFRHSIPIMSSNTFCNYIKGEKTFVYAGPGGYYVALDGKKMQEARAKAKLSIGNVSNGIGTSRRSISLYES</sequence>
<feature type="domain" description="MTH-967-like PD-(D/E)XK" evidence="1">
    <location>
        <begin position="5"/>
        <end position="114"/>
    </location>
</feature>
<name>T1A5Y3_9ZZZZ</name>
<accession>T1A5Y3</accession>
<dbReference type="EMBL" id="AUZX01013019">
    <property type="protein sequence ID" value="EQD37265.1"/>
    <property type="molecule type" value="Genomic_DNA"/>
</dbReference>